<dbReference type="SMART" id="SM00382">
    <property type="entry name" value="AAA"/>
    <property type="match status" value="1"/>
</dbReference>
<dbReference type="FunFam" id="3.40.50.300:FF:000016">
    <property type="entry name" value="Oligopeptide ABC transporter ATP-binding component"/>
    <property type="match status" value="1"/>
</dbReference>
<evidence type="ECO:0000313" key="6">
    <source>
        <dbReference type="Proteomes" id="UP000250796"/>
    </source>
</evidence>
<evidence type="ECO:0000256" key="2">
    <source>
        <dbReference type="ARBA" id="ARBA00022741"/>
    </source>
</evidence>
<keyword evidence="5" id="KW-0378">Hydrolase</keyword>
<dbReference type="InterPro" id="IPR050319">
    <property type="entry name" value="ABC_transp_ATP-bind"/>
</dbReference>
<proteinExistence type="predicted"/>
<dbReference type="InterPro" id="IPR013563">
    <property type="entry name" value="Oligopep_ABC_C"/>
</dbReference>
<name>A0A7Z7LEY3_9BACT</name>
<keyword evidence="2" id="KW-0547">Nucleotide-binding</keyword>
<dbReference type="Pfam" id="PF00005">
    <property type="entry name" value="ABC_tran"/>
    <property type="match status" value="1"/>
</dbReference>
<dbReference type="Gene3D" id="3.40.50.300">
    <property type="entry name" value="P-loop containing nucleotide triphosphate hydrolases"/>
    <property type="match status" value="1"/>
</dbReference>
<dbReference type="SUPFAM" id="SSF52540">
    <property type="entry name" value="P-loop containing nucleoside triphosphate hydrolases"/>
    <property type="match status" value="1"/>
</dbReference>
<dbReference type="GO" id="GO:0015833">
    <property type="term" value="P:peptide transport"/>
    <property type="evidence" value="ECO:0007669"/>
    <property type="project" value="InterPro"/>
</dbReference>
<evidence type="ECO:0000259" key="4">
    <source>
        <dbReference type="PROSITE" id="PS50893"/>
    </source>
</evidence>
<gene>
    <name evidence="5" type="primary">ykfD</name>
    <name evidence="5" type="ORF">MESINF_0998</name>
</gene>
<dbReference type="PANTHER" id="PTHR43776">
    <property type="entry name" value="TRANSPORT ATP-BINDING PROTEIN"/>
    <property type="match status" value="1"/>
</dbReference>
<protein>
    <submittedName>
        <fullName evidence="5">Putative oligopeptide transport ATP-binding protein YkfD</fullName>
        <ecNumber evidence="5">3.6.3.-</ecNumber>
    </submittedName>
</protein>
<dbReference type="AlphaFoldDB" id="A0A7Z7LEY3"/>
<dbReference type="PROSITE" id="PS50893">
    <property type="entry name" value="ABC_TRANSPORTER_2"/>
    <property type="match status" value="1"/>
</dbReference>
<dbReference type="CDD" id="cd03257">
    <property type="entry name" value="ABC_NikE_OppD_transporters"/>
    <property type="match status" value="1"/>
</dbReference>
<dbReference type="PROSITE" id="PS00211">
    <property type="entry name" value="ABC_TRANSPORTER_1"/>
    <property type="match status" value="1"/>
</dbReference>
<evidence type="ECO:0000256" key="3">
    <source>
        <dbReference type="ARBA" id="ARBA00022840"/>
    </source>
</evidence>
<reference evidence="5 6" key="1">
    <citation type="submission" date="2017-01" db="EMBL/GenBank/DDBJ databases">
        <authorList>
            <person name="Erauso G."/>
        </authorList>
    </citation>
    <scope>NUCLEOTIDE SEQUENCE [LARGE SCALE GENOMIC DNA]</scope>
    <source>
        <strain evidence="5">MESINF1</strain>
    </source>
</reference>
<dbReference type="PANTHER" id="PTHR43776:SF8">
    <property type="entry name" value="ABC TRANSPORTER, ATP-BINDING PROTEIN"/>
    <property type="match status" value="1"/>
</dbReference>
<dbReference type="EC" id="3.6.3.-" evidence="5"/>
<dbReference type="GO" id="GO:0005524">
    <property type="term" value="F:ATP binding"/>
    <property type="evidence" value="ECO:0007669"/>
    <property type="project" value="UniProtKB-KW"/>
</dbReference>
<evidence type="ECO:0000313" key="5">
    <source>
        <dbReference type="EMBL" id="SSC12447.1"/>
    </source>
</evidence>
<dbReference type="Pfam" id="PF08352">
    <property type="entry name" value="oligo_HPY"/>
    <property type="match status" value="1"/>
</dbReference>
<dbReference type="GO" id="GO:0016887">
    <property type="term" value="F:ATP hydrolysis activity"/>
    <property type="evidence" value="ECO:0007669"/>
    <property type="project" value="InterPro"/>
</dbReference>
<organism evidence="5 6">
    <name type="scientific">Mesotoga infera</name>
    <dbReference type="NCBI Taxonomy" id="1236046"/>
    <lineage>
        <taxon>Bacteria</taxon>
        <taxon>Thermotogati</taxon>
        <taxon>Thermotogota</taxon>
        <taxon>Thermotogae</taxon>
        <taxon>Kosmotogales</taxon>
        <taxon>Kosmotogaceae</taxon>
        <taxon>Mesotoga</taxon>
    </lineage>
</organism>
<dbReference type="GO" id="GO:0055085">
    <property type="term" value="P:transmembrane transport"/>
    <property type="evidence" value="ECO:0007669"/>
    <property type="project" value="UniProtKB-ARBA"/>
</dbReference>
<dbReference type="KEGG" id="minf:MESINF_0998"/>
<dbReference type="InterPro" id="IPR027417">
    <property type="entry name" value="P-loop_NTPase"/>
</dbReference>
<dbReference type="InterPro" id="IPR003439">
    <property type="entry name" value="ABC_transporter-like_ATP-bd"/>
</dbReference>
<keyword evidence="3 5" id="KW-0067">ATP-binding</keyword>
<dbReference type="NCBIfam" id="TIGR01727">
    <property type="entry name" value="oligo_HPY"/>
    <property type="match status" value="1"/>
</dbReference>
<dbReference type="RefSeq" id="WP_169698767.1">
    <property type="nucleotide sequence ID" value="NZ_LS974202.1"/>
</dbReference>
<dbReference type="Proteomes" id="UP000250796">
    <property type="component" value="Chromosome MESINF"/>
</dbReference>
<dbReference type="InterPro" id="IPR003593">
    <property type="entry name" value="AAA+_ATPase"/>
</dbReference>
<sequence length="320" mass="36517">MDKDILQVKDLVKYFPVRKFGKKQYVKAVDGLNFSIKDGEIFGVLGESGCGKTTLGRVINRLEHEQSGTIEFMGGTISGKEYRKDRHFRRRMQMIFQNPYDSFDPRVIIYRSMDLPMKINAVESDGRKRLERIIETMNHAKLTPAESLLTRYPHELSGGQLQRISIIRSMLLNPKFIIADECVSMLDVSVRAGVLNLLLTIQKELKSSMLFITHDISVATYLCQRIMVLYAGKIMEIASSDDILKNPLHPYSKALVSYSPTISKEEKMRYTITGEVVTPIDPPPGCRFASRCPIAKEECTEREPELRYIANDRQVACHFV</sequence>
<keyword evidence="1" id="KW-0813">Transport</keyword>
<dbReference type="InterPro" id="IPR017871">
    <property type="entry name" value="ABC_transporter-like_CS"/>
</dbReference>
<dbReference type="EMBL" id="LS974202">
    <property type="protein sequence ID" value="SSC12447.1"/>
    <property type="molecule type" value="Genomic_DNA"/>
</dbReference>
<keyword evidence="6" id="KW-1185">Reference proteome</keyword>
<feature type="domain" description="ABC transporter" evidence="4">
    <location>
        <begin position="6"/>
        <end position="256"/>
    </location>
</feature>
<evidence type="ECO:0000256" key="1">
    <source>
        <dbReference type="ARBA" id="ARBA00022448"/>
    </source>
</evidence>
<accession>A0A7Z7LEY3</accession>